<evidence type="ECO:0000259" key="3">
    <source>
        <dbReference type="Pfam" id="PF10647"/>
    </source>
</evidence>
<protein>
    <recommendedName>
        <fullName evidence="6">Sporulation and spore germination protein</fullName>
    </recommendedName>
</protein>
<feature type="domain" description="Lipoprotein LpqB C-terminal" evidence="3">
    <location>
        <begin position="336"/>
        <end position="552"/>
    </location>
</feature>
<evidence type="ECO:0000256" key="1">
    <source>
        <dbReference type="SAM" id="MobiDB-lite"/>
    </source>
</evidence>
<sequence>MSERGQLRRFAGLVVASGLVAGLVAGCGIPDYTEVKVDRAGPVSGSDQQADPELVPPDRLAAADIQGFVANYLTAAAGEFAPGGKREQRVRDFVAGAAPSLDNVNVVEVQSIVVKPNDTDVELTVRHLGRLDGQGKISPPDEGTTRYQLQVKAEEDGRWRLTKVPPEALLDFDALTTYYTERTLYFWNPDHSALVPDLRWLPREVPNSRVPTELLEMIEGGPSPWLGNAVLGLPADSKLLTNAPIDNDLLTMNWSPAVGNDEHDYLAQQVAWTMRGSGLSPRWLQIKINGQAQAKQDVNDLLRRTPYPIDAEPHAYAILDKKVSALTEPAGTPAPVPLAAALNQNVRWAAFNRTANGYDAAIVKGDKLQVGSGAGAVTELTEVPGVAAASPPVWLPNSRMGLVVGTDKRLYVFDVDRTARRLAPTGLRDITAVAAAPDGQRIAVIAGGRVYVLPLSITAEGLKLVAPRSVIAPLRDLKAVAWSGENSLSIAGTDGSERLSIIDVTVDSARRTPRIYDAHGDVEMIAAYPETTALGRTSSTLLYQADGATWLALGTSTKLGRSALDGPAPTPSASSDGQPQTEPIAPFFVY</sequence>
<evidence type="ECO:0008006" key="6">
    <source>
        <dbReference type="Google" id="ProtNLM"/>
    </source>
</evidence>
<comment type="caution">
    <text evidence="4">The sequence shown here is derived from an EMBL/GenBank/DDBJ whole genome shotgun (WGS) entry which is preliminary data.</text>
</comment>
<dbReference type="InterPro" id="IPR019606">
    <property type="entry name" value="GerMN"/>
</dbReference>
<organism evidence="4 5">
    <name type="scientific">Asanoa iriomotensis</name>
    <dbReference type="NCBI Taxonomy" id="234613"/>
    <lineage>
        <taxon>Bacteria</taxon>
        <taxon>Bacillati</taxon>
        <taxon>Actinomycetota</taxon>
        <taxon>Actinomycetes</taxon>
        <taxon>Micromonosporales</taxon>
        <taxon>Micromonosporaceae</taxon>
        <taxon>Asanoa</taxon>
    </lineage>
</organism>
<evidence type="ECO:0000259" key="2">
    <source>
        <dbReference type="Pfam" id="PF10646"/>
    </source>
</evidence>
<dbReference type="Pfam" id="PF10647">
    <property type="entry name" value="Gmad1"/>
    <property type="match status" value="1"/>
</dbReference>
<keyword evidence="5" id="KW-1185">Reference proteome</keyword>
<feature type="compositionally biased region" description="Polar residues" evidence="1">
    <location>
        <begin position="571"/>
        <end position="581"/>
    </location>
</feature>
<dbReference type="Pfam" id="PF10646">
    <property type="entry name" value="Germane"/>
    <property type="match status" value="1"/>
</dbReference>
<dbReference type="InterPro" id="IPR011042">
    <property type="entry name" value="6-blade_b-propeller_TolB-like"/>
</dbReference>
<evidence type="ECO:0000313" key="5">
    <source>
        <dbReference type="Proteomes" id="UP000624325"/>
    </source>
</evidence>
<dbReference type="InterPro" id="IPR018910">
    <property type="entry name" value="LpqB_C"/>
</dbReference>
<feature type="region of interest" description="Disordered" evidence="1">
    <location>
        <begin position="561"/>
        <end position="582"/>
    </location>
</feature>
<reference evidence="4 5" key="1">
    <citation type="submission" date="2021-01" db="EMBL/GenBank/DDBJ databases">
        <title>Whole genome shotgun sequence of Asanoa iriomotensis NBRC 100142.</title>
        <authorList>
            <person name="Komaki H."/>
            <person name="Tamura T."/>
        </authorList>
    </citation>
    <scope>NUCLEOTIDE SEQUENCE [LARGE SCALE GENOMIC DNA]</scope>
    <source>
        <strain evidence="4 5">NBRC 100142</strain>
    </source>
</reference>
<feature type="domain" description="GerMN" evidence="2">
    <location>
        <begin position="183"/>
        <end position="291"/>
    </location>
</feature>
<dbReference type="EMBL" id="BONC01000050">
    <property type="protein sequence ID" value="GIF59620.1"/>
    <property type="molecule type" value="Genomic_DNA"/>
</dbReference>
<name>A0ABQ4CBC8_9ACTN</name>
<proteinExistence type="predicted"/>
<dbReference type="SUPFAM" id="SSF50969">
    <property type="entry name" value="YVTN repeat-like/Quinoprotein amine dehydrogenase"/>
    <property type="match status" value="1"/>
</dbReference>
<dbReference type="InterPro" id="IPR011044">
    <property type="entry name" value="Quino_amine_DH_bsu"/>
</dbReference>
<accession>A0ABQ4CBC8</accession>
<gene>
    <name evidence="4" type="ORF">Air01nite_57150</name>
</gene>
<evidence type="ECO:0000313" key="4">
    <source>
        <dbReference type="EMBL" id="GIF59620.1"/>
    </source>
</evidence>
<dbReference type="Proteomes" id="UP000624325">
    <property type="component" value="Unassembled WGS sequence"/>
</dbReference>
<dbReference type="PROSITE" id="PS51257">
    <property type="entry name" value="PROKAR_LIPOPROTEIN"/>
    <property type="match status" value="1"/>
</dbReference>
<dbReference type="Gene3D" id="2.120.10.30">
    <property type="entry name" value="TolB, C-terminal domain"/>
    <property type="match status" value="1"/>
</dbReference>
<dbReference type="RefSeq" id="WP_203706446.1">
    <property type="nucleotide sequence ID" value="NZ_BAAALU010000014.1"/>
</dbReference>